<dbReference type="GO" id="GO:0006629">
    <property type="term" value="P:lipid metabolic process"/>
    <property type="evidence" value="ECO:0007669"/>
    <property type="project" value="UniProtKB-KW"/>
</dbReference>
<dbReference type="GO" id="GO:0055091">
    <property type="term" value="P:phospholipid homeostasis"/>
    <property type="evidence" value="ECO:0007669"/>
    <property type="project" value="TreeGrafter"/>
</dbReference>
<keyword evidence="6" id="KW-0808">Transferase</keyword>
<accession>A0A2D1U613</accession>
<evidence type="ECO:0000256" key="10">
    <source>
        <dbReference type="ARBA" id="ARBA00023136"/>
    </source>
</evidence>
<evidence type="ECO:0000256" key="5">
    <source>
        <dbReference type="ARBA" id="ARBA00022475"/>
    </source>
</evidence>
<dbReference type="InterPro" id="IPR016181">
    <property type="entry name" value="Acyl_CoA_acyltransferase"/>
</dbReference>
<dbReference type="PANTHER" id="PTHR34697:SF2">
    <property type="entry name" value="PHOSPHATIDYLGLYCEROL LYSYLTRANSFERASE"/>
    <property type="match status" value="1"/>
</dbReference>
<feature type="transmembrane region" description="Helical" evidence="14">
    <location>
        <begin position="221"/>
        <end position="246"/>
    </location>
</feature>
<feature type="transmembrane region" description="Helical" evidence="14">
    <location>
        <begin position="17"/>
        <end position="35"/>
    </location>
</feature>
<dbReference type="SUPFAM" id="SSF55729">
    <property type="entry name" value="Acyl-CoA N-acyltransferases (Nat)"/>
    <property type="match status" value="1"/>
</dbReference>
<feature type="transmembrane region" description="Helical" evidence="14">
    <location>
        <begin position="284"/>
        <end position="303"/>
    </location>
</feature>
<gene>
    <name evidence="16" type="ORF">CPT03_11345</name>
</gene>
<evidence type="ECO:0000313" key="17">
    <source>
        <dbReference type="Proteomes" id="UP000223749"/>
    </source>
</evidence>
<feature type="domain" description="Phosphatidylglycerol lysyltransferase C-terminal" evidence="15">
    <location>
        <begin position="552"/>
        <end position="843"/>
    </location>
</feature>
<dbReference type="RefSeq" id="WP_099438958.1">
    <property type="nucleotide sequence ID" value="NZ_CP024091.1"/>
</dbReference>
<evidence type="ECO:0000256" key="7">
    <source>
        <dbReference type="ARBA" id="ARBA00022692"/>
    </source>
</evidence>
<dbReference type="InterPro" id="IPR024320">
    <property type="entry name" value="LPG_synthase_C"/>
</dbReference>
<evidence type="ECO:0000256" key="14">
    <source>
        <dbReference type="SAM" id="Phobius"/>
    </source>
</evidence>
<feature type="transmembrane region" description="Helical" evidence="14">
    <location>
        <begin position="47"/>
        <end position="70"/>
    </location>
</feature>
<feature type="transmembrane region" description="Helical" evidence="14">
    <location>
        <begin position="132"/>
        <end position="155"/>
    </location>
</feature>
<sequence>MKRFKFFVPFIRENGKIISSYIFTLFFIGLAIWFIKQERGEIHHVKQLLITAKWAWLGAGMLLSVVYVFIHGMMYRSSFAAVSSTITVAEGTLLFLKRNFVSVFLPAGGVSSLAFFSAPIERKGISRSQINFASSIYGFVGILSVLVIAIPVFVYGVLEGTLGQGEWFGLLAALLLIAGIYLLYRSVIKKGVVYKLIVKYIPTVEVFAAEFRSNKIERKHFLSTFIYSILIEVAGIVHIYIAMVALDMNPSLIFATISYVVAVVFLIISPFLRGLGAVEASMTFILIRLGYSNVAAVSITLLYRFMEFWIPMVLGALSFLLKINKLLMRIVPALLLLLLGVINIVSVLTPAIHSRLAFLKDFLPIEAIRASNYFVLVAGLFLLVTAAFMLKGLRMAWYFAVALCILSLVGHLTKAIDYEEAGFSVIVLVILFGSRKEYYIKHNSRLRFIGIQTTLLSILAVLLYGVIGFYFLDQKHFDIDFSWPQSIRYTLQNFLLVGSSDLVPQDGFARGFLFSINISGFLSIAFLIYTMIRPYILTMDTSEEEFEAAKADLEKYGNSAIDYFKTYRDKLIYTSDEFDGFIAYRIAGNFAVVLELPVSLPESRQGFIKSFDRYCMESGMKSLYYRVSEESLDDFVSLGKKRLFLGQEGVVDLSSFSLEGGSRKSIRNALKKVSDQGYYTKVYNSPIKDGLLQKLKSVSDEWLVETEREEIVFSQGIFIWDELKNQTIITVENTEEKIVAFLNVIPDYVKGEGTYDLIRKTADAPNGVIDFIMVALFNYLKEQNYTAVNLGFAPLSGLKTPQNFTERSMRFAYEKIRSFSHYKGLRAAKEKFSPEWHNKYLIYDQDYDLLQVPNVLTKVIKP</sequence>
<evidence type="ECO:0000256" key="3">
    <source>
        <dbReference type="ARBA" id="ARBA00012014"/>
    </source>
</evidence>
<dbReference type="Proteomes" id="UP000223749">
    <property type="component" value="Chromosome"/>
</dbReference>
<evidence type="ECO:0000256" key="8">
    <source>
        <dbReference type="ARBA" id="ARBA00022989"/>
    </source>
</evidence>
<evidence type="ECO:0000256" key="2">
    <source>
        <dbReference type="ARBA" id="ARBA00008627"/>
    </source>
</evidence>
<keyword evidence="10 14" id="KW-0472">Membrane</keyword>
<dbReference type="AlphaFoldDB" id="A0A2D1U613"/>
<comment type="similarity">
    <text evidence="2">Belongs to the LPG synthase family.</text>
</comment>
<comment type="subcellular location">
    <subcellularLocation>
        <location evidence="1">Cell membrane</location>
        <topology evidence="1">Multi-pass membrane protein</topology>
    </subcellularLocation>
</comment>
<name>A0A2D1U613_9SPHI</name>
<evidence type="ECO:0000256" key="6">
    <source>
        <dbReference type="ARBA" id="ARBA00022679"/>
    </source>
</evidence>
<dbReference type="EC" id="2.3.2.3" evidence="3"/>
<keyword evidence="5" id="KW-1003">Cell membrane</keyword>
<evidence type="ECO:0000256" key="1">
    <source>
        <dbReference type="ARBA" id="ARBA00004651"/>
    </source>
</evidence>
<reference evidence="16 17" key="1">
    <citation type="submission" date="2017-10" db="EMBL/GenBank/DDBJ databases">
        <title>Whole genome of Pedobacter ginsengisoli T01R-27 isolated from tomato rhizosphere.</title>
        <authorList>
            <person name="Weon H.-Y."/>
            <person name="Lee S.A."/>
            <person name="Sang M.K."/>
            <person name="Song J."/>
        </authorList>
    </citation>
    <scope>NUCLEOTIDE SEQUENCE [LARGE SCALE GENOMIC DNA]</scope>
    <source>
        <strain evidence="16 17">T01R-27</strain>
    </source>
</reference>
<dbReference type="PANTHER" id="PTHR34697">
    <property type="entry name" value="PHOSPHATIDYLGLYCEROL LYSYLTRANSFERASE"/>
    <property type="match status" value="1"/>
</dbReference>
<keyword evidence="8 14" id="KW-1133">Transmembrane helix</keyword>
<keyword evidence="9" id="KW-0443">Lipid metabolism</keyword>
<feature type="transmembrane region" description="Helical" evidence="14">
    <location>
        <begin position="395"/>
        <end position="412"/>
    </location>
</feature>
<dbReference type="GO" id="GO:0046677">
    <property type="term" value="P:response to antibiotic"/>
    <property type="evidence" value="ECO:0007669"/>
    <property type="project" value="UniProtKB-KW"/>
</dbReference>
<protein>
    <recommendedName>
        <fullName evidence="4">Phosphatidylglycerol lysyltransferase</fullName>
        <ecNumber evidence="3">2.3.2.3</ecNumber>
    </recommendedName>
    <alternativeName>
        <fullName evidence="12">Lysylphosphatidylglycerol synthase</fullName>
    </alternativeName>
</protein>
<evidence type="ECO:0000256" key="4">
    <source>
        <dbReference type="ARBA" id="ARBA00021546"/>
    </source>
</evidence>
<dbReference type="EMBL" id="CP024091">
    <property type="protein sequence ID" value="ATP57028.1"/>
    <property type="molecule type" value="Genomic_DNA"/>
</dbReference>
<feature type="transmembrane region" description="Helical" evidence="14">
    <location>
        <begin position="100"/>
        <end position="120"/>
    </location>
</feature>
<dbReference type="InterPro" id="IPR051211">
    <property type="entry name" value="PG_lysyltransferase"/>
</dbReference>
<feature type="transmembrane region" description="Helical" evidence="14">
    <location>
        <begin position="373"/>
        <end position="390"/>
    </location>
</feature>
<evidence type="ECO:0000313" key="16">
    <source>
        <dbReference type="EMBL" id="ATP57028.1"/>
    </source>
</evidence>
<evidence type="ECO:0000256" key="9">
    <source>
        <dbReference type="ARBA" id="ARBA00023098"/>
    </source>
</evidence>
<evidence type="ECO:0000259" key="15">
    <source>
        <dbReference type="Pfam" id="PF09924"/>
    </source>
</evidence>
<dbReference type="GO" id="GO:0050071">
    <property type="term" value="F:phosphatidylglycerol lysyltransferase activity"/>
    <property type="evidence" value="ECO:0007669"/>
    <property type="project" value="UniProtKB-EC"/>
</dbReference>
<keyword evidence="17" id="KW-1185">Reference proteome</keyword>
<keyword evidence="7 14" id="KW-0812">Transmembrane</keyword>
<dbReference type="KEGG" id="pgs:CPT03_11345"/>
<dbReference type="InterPro" id="IPR022791">
    <property type="entry name" value="L-PG_synthase/AglD"/>
</dbReference>
<feature type="transmembrane region" description="Helical" evidence="14">
    <location>
        <begin position="512"/>
        <end position="532"/>
    </location>
</feature>
<feature type="transmembrane region" description="Helical" evidence="14">
    <location>
        <begin position="167"/>
        <end position="184"/>
    </location>
</feature>
<comment type="catalytic activity">
    <reaction evidence="13">
        <text>L-lysyl-tRNA(Lys) + a 1,2-diacyl-sn-glycero-3-phospho-(1'-sn-glycerol) = a 1,2-diacyl-sn-glycero-3-phospho-1'-(3'-O-L-lysyl)-sn-glycerol + tRNA(Lys)</text>
        <dbReference type="Rhea" id="RHEA:10668"/>
        <dbReference type="Rhea" id="RHEA-COMP:9696"/>
        <dbReference type="Rhea" id="RHEA-COMP:9697"/>
        <dbReference type="ChEBI" id="CHEBI:64716"/>
        <dbReference type="ChEBI" id="CHEBI:75792"/>
        <dbReference type="ChEBI" id="CHEBI:78442"/>
        <dbReference type="ChEBI" id="CHEBI:78529"/>
        <dbReference type="EC" id="2.3.2.3"/>
    </reaction>
</comment>
<evidence type="ECO:0000256" key="13">
    <source>
        <dbReference type="ARBA" id="ARBA00047540"/>
    </source>
</evidence>
<dbReference type="GO" id="GO:0005886">
    <property type="term" value="C:plasma membrane"/>
    <property type="evidence" value="ECO:0007669"/>
    <property type="project" value="UniProtKB-SubCell"/>
</dbReference>
<keyword evidence="11" id="KW-0046">Antibiotic resistance</keyword>
<dbReference type="Pfam" id="PF09924">
    <property type="entry name" value="LPG_synthase_C"/>
    <property type="match status" value="1"/>
</dbReference>
<dbReference type="Pfam" id="PF03706">
    <property type="entry name" value="LPG_synthase_TM"/>
    <property type="match status" value="1"/>
</dbReference>
<feature type="transmembrane region" description="Helical" evidence="14">
    <location>
        <begin position="252"/>
        <end position="272"/>
    </location>
</feature>
<proteinExistence type="inferred from homology"/>
<evidence type="ECO:0000256" key="12">
    <source>
        <dbReference type="ARBA" id="ARBA00031899"/>
    </source>
</evidence>
<feature type="transmembrane region" description="Helical" evidence="14">
    <location>
        <begin position="446"/>
        <end position="472"/>
    </location>
</feature>
<organism evidence="16 17">
    <name type="scientific">Pedobacter ginsengisoli</name>
    <dbReference type="NCBI Taxonomy" id="363852"/>
    <lineage>
        <taxon>Bacteria</taxon>
        <taxon>Pseudomonadati</taxon>
        <taxon>Bacteroidota</taxon>
        <taxon>Sphingobacteriia</taxon>
        <taxon>Sphingobacteriales</taxon>
        <taxon>Sphingobacteriaceae</taxon>
        <taxon>Pedobacter</taxon>
    </lineage>
</organism>
<feature type="transmembrane region" description="Helical" evidence="14">
    <location>
        <begin position="334"/>
        <end position="353"/>
    </location>
</feature>
<dbReference type="OrthoDB" id="145485at2"/>
<evidence type="ECO:0000256" key="11">
    <source>
        <dbReference type="ARBA" id="ARBA00023251"/>
    </source>
</evidence>